<keyword evidence="10" id="KW-0564">Palmitate</keyword>
<evidence type="ECO:0000256" key="12">
    <source>
        <dbReference type="ARBA" id="ARBA00023288"/>
    </source>
</evidence>
<evidence type="ECO:0000259" key="15">
    <source>
        <dbReference type="Pfam" id="PF24833"/>
    </source>
</evidence>
<keyword evidence="11" id="KW-0325">Glycoprotein</keyword>
<dbReference type="Pfam" id="PF24834">
    <property type="entry name" value="PH_Rhabdo_glycop"/>
    <property type="match status" value="1"/>
</dbReference>
<keyword evidence="6" id="KW-0946">Virion</keyword>
<evidence type="ECO:0000259" key="16">
    <source>
        <dbReference type="Pfam" id="PF24834"/>
    </source>
</evidence>
<feature type="domain" description="Spike glycoprotein G central" evidence="15">
    <location>
        <begin position="270"/>
        <end position="388"/>
    </location>
</feature>
<dbReference type="Gene3D" id="2.30.29.130">
    <property type="match status" value="1"/>
</dbReference>
<dbReference type="SUPFAM" id="SSF161008">
    <property type="entry name" value="Viral glycoprotein ectodomain-like"/>
    <property type="match status" value="1"/>
</dbReference>
<dbReference type="GO" id="GO:0055036">
    <property type="term" value="C:virion membrane"/>
    <property type="evidence" value="ECO:0007669"/>
    <property type="project" value="UniProtKB-SubCell"/>
</dbReference>
<keyword evidence="8 13" id="KW-1133">Transmembrane helix</keyword>
<dbReference type="Pfam" id="PF24833">
    <property type="entry name" value="Rhabdo_glycop_CD"/>
    <property type="match status" value="1"/>
</dbReference>
<evidence type="ECO:0000256" key="9">
    <source>
        <dbReference type="ARBA" id="ARBA00023136"/>
    </source>
</evidence>
<evidence type="ECO:0000256" key="7">
    <source>
        <dbReference type="ARBA" id="ARBA00022879"/>
    </source>
</evidence>
<evidence type="ECO:0000256" key="4">
    <source>
        <dbReference type="ARBA" id="ARBA00022692"/>
    </source>
</evidence>
<keyword evidence="4 13" id="KW-0812">Transmembrane</keyword>
<accession>A0A9Y1ZGN6</accession>
<feature type="transmembrane region" description="Helical" evidence="13">
    <location>
        <begin position="459"/>
        <end position="480"/>
    </location>
</feature>
<evidence type="ECO:0000313" key="17">
    <source>
        <dbReference type="EMBL" id="WIV81757.1"/>
    </source>
</evidence>
<comment type="subcellular location">
    <subcellularLocation>
        <location evidence="1">Virion membrane</location>
        <topology evidence="1">Single-pass type I membrane protein</topology>
    </subcellularLocation>
</comment>
<evidence type="ECO:0000256" key="2">
    <source>
        <dbReference type="ARBA" id="ARBA00007199"/>
    </source>
</evidence>
<evidence type="ECO:0000256" key="8">
    <source>
        <dbReference type="ARBA" id="ARBA00022989"/>
    </source>
</evidence>
<feature type="domain" description="Glycoprotein G PH" evidence="16">
    <location>
        <begin position="185"/>
        <end position="259"/>
    </location>
</feature>
<dbReference type="InterPro" id="IPR055448">
    <property type="entry name" value="PH_Rhabdo_glycop"/>
</dbReference>
<keyword evidence="5" id="KW-0732">Signal</keyword>
<dbReference type="InterPro" id="IPR001903">
    <property type="entry name" value="Rhabdo_glycop_FD"/>
</dbReference>
<protein>
    <recommendedName>
        <fullName evidence="3">Glycoprotein</fullName>
    </recommendedName>
</protein>
<feature type="domain" description="Spike glycoprotein fusion" evidence="14">
    <location>
        <begin position="75"/>
        <end position="178"/>
    </location>
</feature>
<evidence type="ECO:0000256" key="6">
    <source>
        <dbReference type="ARBA" id="ARBA00022844"/>
    </source>
</evidence>
<keyword evidence="7" id="KW-0261">Viral envelope protein</keyword>
<dbReference type="EMBL" id="OQ970171">
    <property type="protein sequence ID" value="WIV81757.1"/>
    <property type="molecule type" value="Viral_cRNA"/>
</dbReference>
<gene>
    <name evidence="17" type="primary">G</name>
</gene>
<dbReference type="Pfam" id="PF00974">
    <property type="entry name" value="Rhabdo_glycop_FD"/>
    <property type="match status" value="1"/>
</dbReference>
<proteinExistence type="inferred from homology"/>
<keyword evidence="9 13" id="KW-0472">Membrane</keyword>
<evidence type="ECO:0000256" key="1">
    <source>
        <dbReference type="ARBA" id="ARBA00004563"/>
    </source>
</evidence>
<keyword evidence="12" id="KW-0449">Lipoprotein</keyword>
<dbReference type="GO" id="GO:0019031">
    <property type="term" value="C:viral envelope"/>
    <property type="evidence" value="ECO:0007669"/>
    <property type="project" value="UniProtKB-KW"/>
</dbReference>
<organism evidence="17">
    <name type="scientific">Phala bat lyssavirus</name>
    <dbReference type="NCBI Taxonomy" id="3046997"/>
    <lineage>
        <taxon>Viruses</taxon>
        <taxon>Riboviria</taxon>
        <taxon>Orthornavirae</taxon>
        <taxon>Negarnaviricota</taxon>
        <taxon>Haploviricotina</taxon>
        <taxon>Monjiviricetes</taxon>
        <taxon>Mononegavirales</taxon>
        <taxon>Rhabdoviridae</taxon>
        <taxon>Alpharhabdovirinae</taxon>
        <taxon>Lyssavirus</taxon>
    </lineage>
</organism>
<evidence type="ECO:0000256" key="10">
    <source>
        <dbReference type="ARBA" id="ARBA00023139"/>
    </source>
</evidence>
<evidence type="ECO:0000259" key="14">
    <source>
        <dbReference type="Pfam" id="PF00974"/>
    </source>
</evidence>
<comment type="similarity">
    <text evidence="2">Belongs to the lyssavirus glycoprotein family.</text>
</comment>
<sequence>MSHHIAIFALLLSFNLCHGKFPIYTIPDKLGPWSPIDINHLSCPNNLVIEDEECTTLTPFSYMELKVGYITAIKVSGFTCTGVITEAETYTNFIGYVTTTFKRKHFRPTINSCRDAYNWKTTGDPRYEESLNNPYPESSWLRTVTTTKESLLIISPSVADMDPYDKSLYSRMFPSGKCSNVAPESQHCPTNHYYTLWLPENPRVGMSCNIFSNARGKRATKGGTLCGFVDERGLYKSLKGACRLKLCGISGLRLLDGTWVSLQRNDSVPWCSSDKLVNVHSFQSDELEHFLFDEVVKKREECLDTLETILTTKTVSFRRLSHFRKLVPGFGKAYTLMNKTLMEADAHYKSIREWKDIIPTKGCLQAGGRCYPHYNGIFFNGIILSPNGDILIPEMQSAQLQQHIELLESSIVPLRHPLADPSTVFKSNEEAEDFVEVHLPDVHKHVSGIDLGLPEWKHYFLIAASVTAFLFLVLLTAICCRKFKRRRKPRPRQTELVGNISVTSQSGRTVPSWESYKADSTLSSQTQLTDA</sequence>
<evidence type="ECO:0000256" key="11">
    <source>
        <dbReference type="ARBA" id="ARBA00023180"/>
    </source>
</evidence>
<dbReference type="InterPro" id="IPR055447">
    <property type="entry name" value="Rhabdo_glycop_CD"/>
</dbReference>
<evidence type="ECO:0000256" key="5">
    <source>
        <dbReference type="ARBA" id="ARBA00022729"/>
    </source>
</evidence>
<name>A0A9Y1ZGN6_9RHAB</name>
<evidence type="ECO:0000256" key="13">
    <source>
        <dbReference type="SAM" id="Phobius"/>
    </source>
</evidence>
<evidence type="ECO:0000256" key="3">
    <source>
        <dbReference type="ARBA" id="ARBA00015600"/>
    </source>
</evidence>
<reference evidence="17" key="1">
    <citation type="submission" date="2023-05" db="EMBL/GenBank/DDBJ databases">
        <title>A potentially novel rabies-related lyssavirus from a Nycticeinops schlieffeni bat with neurological signs, South Africa.</title>
        <authorList>
            <person name="Viljoen N."/>
            <person name="Ismail A."/>
            <person name="Weyer J."/>
            <person name="Markotter W."/>
        </authorList>
    </citation>
    <scope>NUCLEOTIDE SEQUENCE</scope>
    <source>
        <strain evidence="17">UP14561</strain>
    </source>
</reference>